<evidence type="ECO:0000313" key="2">
    <source>
        <dbReference type="Proteomes" id="UP000706039"/>
    </source>
</evidence>
<dbReference type="RefSeq" id="WP_222993965.1">
    <property type="nucleotide sequence ID" value="NZ_JAINVV010000016.1"/>
</dbReference>
<organism evidence="1 2">
    <name type="scientific">Sphingomonas colocasiae</name>
    <dbReference type="NCBI Taxonomy" id="1848973"/>
    <lineage>
        <taxon>Bacteria</taxon>
        <taxon>Pseudomonadati</taxon>
        <taxon>Pseudomonadota</taxon>
        <taxon>Alphaproteobacteria</taxon>
        <taxon>Sphingomonadales</taxon>
        <taxon>Sphingomonadaceae</taxon>
        <taxon>Sphingomonas</taxon>
    </lineage>
</organism>
<proteinExistence type="predicted"/>
<dbReference type="Pfam" id="PF03237">
    <property type="entry name" value="Terminase_6N"/>
    <property type="match status" value="1"/>
</dbReference>
<gene>
    <name evidence="1" type="ORF">K7G82_28985</name>
</gene>
<evidence type="ECO:0000313" key="1">
    <source>
        <dbReference type="EMBL" id="MBY8826374.1"/>
    </source>
</evidence>
<dbReference type="Proteomes" id="UP000706039">
    <property type="component" value="Unassembled WGS sequence"/>
</dbReference>
<keyword evidence="2" id="KW-1185">Reference proteome</keyword>
<sequence length="332" mass="37014">MMPPAGAYADTLSDADAVEFAKAILAIEQAEKFGRFAGLYPETGPLRRGLYPRHMEFFAAGKDYRERCAMCANRIGKTYGMGGYEFVCHVTGLYPEWWPGKRFHRPISAWAAGDTNETTRDILQKTLFGEIAWPGSYKAVDGSGLIPRDHIDMDGFTWRSGVTDLIDTARIRHISGEHSTVGLKSYAQGRKAFQGTAQDLIWADEEPPQDVYVEMLMRTMTTGGITMLTYTPLEGPRAPARYAVAMARSCCLSGMQRAHVPRSGEFSNREPTPHRQLLLPRQAHPSFQRTRLRCRHLTSLTHKISGMKEVLEIVGAKVRVSTMDGLGAKNLD</sequence>
<protein>
    <submittedName>
        <fullName evidence="1">Terminase family protein</fullName>
    </submittedName>
</protein>
<name>A0ABS7PYD3_9SPHN</name>
<dbReference type="EMBL" id="JAINVV010000016">
    <property type="protein sequence ID" value="MBY8826374.1"/>
    <property type="molecule type" value="Genomic_DNA"/>
</dbReference>
<accession>A0ABS7PYD3</accession>
<comment type="caution">
    <text evidence="1">The sequence shown here is derived from an EMBL/GenBank/DDBJ whole genome shotgun (WGS) entry which is preliminary data.</text>
</comment>
<reference evidence="1 2" key="1">
    <citation type="submission" date="2021-08" db="EMBL/GenBank/DDBJ databases">
        <authorList>
            <person name="Tuo L."/>
        </authorList>
    </citation>
    <scope>NUCLEOTIDE SEQUENCE [LARGE SCALE GENOMIC DNA]</scope>
    <source>
        <strain evidence="1 2">JCM 31229</strain>
    </source>
</reference>